<organism evidence="2 3">
    <name type="scientific">Cricetulus griseus</name>
    <name type="common">Chinese hamster</name>
    <name type="synonym">Cricetulus barabensis griseus</name>
    <dbReference type="NCBI Taxonomy" id="10029"/>
    <lineage>
        <taxon>Eukaryota</taxon>
        <taxon>Metazoa</taxon>
        <taxon>Chordata</taxon>
        <taxon>Craniata</taxon>
        <taxon>Vertebrata</taxon>
        <taxon>Euteleostomi</taxon>
        <taxon>Mammalia</taxon>
        <taxon>Eutheria</taxon>
        <taxon>Euarchontoglires</taxon>
        <taxon>Glires</taxon>
        <taxon>Rodentia</taxon>
        <taxon>Myomorpha</taxon>
        <taxon>Muroidea</taxon>
        <taxon>Cricetidae</taxon>
        <taxon>Cricetinae</taxon>
        <taxon>Cricetulus</taxon>
    </lineage>
</organism>
<sequence length="53" mass="5962">MESKFDPQTFPRGMGELGTRNRGKHKQTCGCSNSQLILVYACRTPKKDCVSKK</sequence>
<dbReference type="InParanoid" id="G3HTC6"/>
<protein>
    <submittedName>
        <fullName evidence="2">Uncharacterized protein</fullName>
    </submittedName>
</protein>
<dbReference type="AlphaFoldDB" id="G3HTC6"/>
<proteinExistence type="predicted"/>
<dbReference type="Proteomes" id="UP000001075">
    <property type="component" value="Unassembled WGS sequence"/>
</dbReference>
<dbReference type="EMBL" id="JH000693">
    <property type="protein sequence ID" value="EGW08743.1"/>
    <property type="molecule type" value="Genomic_DNA"/>
</dbReference>
<accession>G3HTC6</accession>
<reference evidence="3" key="1">
    <citation type="journal article" date="2011" name="Nat. Biotechnol.">
        <title>The genomic sequence of the Chinese hamster ovary (CHO)-K1 cell line.</title>
        <authorList>
            <person name="Xu X."/>
            <person name="Nagarajan H."/>
            <person name="Lewis N.E."/>
            <person name="Pan S."/>
            <person name="Cai Z."/>
            <person name="Liu X."/>
            <person name="Chen W."/>
            <person name="Xie M."/>
            <person name="Wang W."/>
            <person name="Hammond S."/>
            <person name="Andersen M.R."/>
            <person name="Neff N."/>
            <person name="Passarelli B."/>
            <person name="Koh W."/>
            <person name="Fan H.C."/>
            <person name="Wang J."/>
            <person name="Gui Y."/>
            <person name="Lee K.H."/>
            <person name="Betenbaugh M.J."/>
            <person name="Quake S.R."/>
            <person name="Famili I."/>
            <person name="Palsson B.O."/>
            <person name="Wang J."/>
        </authorList>
    </citation>
    <scope>NUCLEOTIDE SEQUENCE [LARGE SCALE GENOMIC DNA]</scope>
    <source>
        <strain evidence="3">CHO K1 cell line</strain>
    </source>
</reference>
<evidence type="ECO:0000313" key="3">
    <source>
        <dbReference type="Proteomes" id="UP000001075"/>
    </source>
</evidence>
<feature type="region of interest" description="Disordered" evidence="1">
    <location>
        <begin position="1"/>
        <end position="29"/>
    </location>
</feature>
<evidence type="ECO:0000313" key="2">
    <source>
        <dbReference type="EMBL" id="EGW08743.1"/>
    </source>
</evidence>
<evidence type="ECO:0000256" key="1">
    <source>
        <dbReference type="SAM" id="MobiDB-lite"/>
    </source>
</evidence>
<gene>
    <name evidence="2" type="ORF">I79_014148</name>
</gene>
<name>G3HTC6_CRIGR</name>